<dbReference type="InterPro" id="IPR001223">
    <property type="entry name" value="Glyco_hydro18_cat"/>
</dbReference>
<evidence type="ECO:0000256" key="3">
    <source>
        <dbReference type="ARBA" id="ARBA00022801"/>
    </source>
</evidence>
<name>A0A822ZIQ5_NELNU</name>
<dbReference type="Proteomes" id="UP000607653">
    <property type="component" value="Unassembled WGS sequence"/>
</dbReference>
<dbReference type="SUPFAM" id="SSF51445">
    <property type="entry name" value="(Trans)glycosidases"/>
    <property type="match status" value="1"/>
</dbReference>
<evidence type="ECO:0000259" key="7">
    <source>
        <dbReference type="PROSITE" id="PS51910"/>
    </source>
</evidence>
<keyword evidence="4" id="KW-0146">Chitin degradation</keyword>
<reference evidence="8 9" key="1">
    <citation type="journal article" date="2020" name="Mol. Biol. Evol.">
        <title>Distinct Expression and Methylation Patterns for Genes with Different Fates following a Single Whole-Genome Duplication in Flowering Plants.</title>
        <authorList>
            <person name="Shi T."/>
            <person name="Rahmani R.S."/>
            <person name="Gugger P.F."/>
            <person name="Wang M."/>
            <person name="Li H."/>
            <person name="Zhang Y."/>
            <person name="Li Z."/>
            <person name="Wang Q."/>
            <person name="Van de Peer Y."/>
            <person name="Marchal K."/>
            <person name="Chen J."/>
        </authorList>
    </citation>
    <scope>NUCLEOTIDE SEQUENCE [LARGE SCALE GENOMIC DNA]</scope>
    <source>
        <tissue evidence="8">Leaf</tissue>
    </source>
</reference>
<dbReference type="PROSITE" id="PS51910">
    <property type="entry name" value="GH18_2"/>
    <property type="match status" value="1"/>
</dbReference>
<sequence length="110" mass="12191">MSWSGTSRSTVSQARRCTWPRLRSAHSQIGNVSKLLSSWTKWTSSIQATKFFLGLPASPQAAGSGYIPTNVLIHQILPKIKASPKYGGVMLWNKYLDDKNGYSNTIKAYV</sequence>
<proteinExistence type="predicted"/>
<dbReference type="EC" id="3.2.1.14" evidence="2"/>
<dbReference type="InterPro" id="IPR050542">
    <property type="entry name" value="Glycosyl_Hydrlase18_Chitinase"/>
</dbReference>
<keyword evidence="5" id="KW-0119">Carbohydrate metabolism</keyword>
<gene>
    <name evidence="8" type="ORF">HUJ06_001479</name>
</gene>
<dbReference type="GO" id="GO:0006032">
    <property type="term" value="P:chitin catabolic process"/>
    <property type="evidence" value="ECO:0007669"/>
    <property type="project" value="UniProtKB-KW"/>
</dbReference>
<dbReference type="EMBL" id="DUZY01000006">
    <property type="protein sequence ID" value="DAD43249.1"/>
    <property type="molecule type" value="Genomic_DNA"/>
</dbReference>
<dbReference type="GO" id="GO:0000272">
    <property type="term" value="P:polysaccharide catabolic process"/>
    <property type="evidence" value="ECO:0007669"/>
    <property type="project" value="UniProtKB-KW"/>
</dbReference>
<evidence type="ECO:0000256" key="5">
    <source>
        <dbReference type="ARBA" id="ARBA00023277"/>
    </source>
</evidence>
<dbReference type="Gene3D" id="3.20.20.80">
    <property type="entry name" value="Glycosidases"/>
    <property type="match status" value="1"/>
</dbReference>
<keyword evidence="9" id="KW-1185">Reference proteome</keyword>
<evidence type="ECO:0000256" key="4">
    <source>
        <dbReference type="ARBA" id="ARBA00023024"/>
    </source>
</evidence>
<evidence type="ECO:0000256" key="1">
    <source>
        <dbReference type="ARBA" id="ARBA00000822"/>
    </source>
</evidence>
<dbReference type="InterPro" id="IPR017853">
    <property type="entry name" value="GH"/>
</dbReference>
<comment type="catalytic activity">
    <reaction evidence="1">
        <text>Random endo-hydrolysis of N-acetyl-beta-D-glucosaminide (1-&gt;4)-beta-linkages in chitin and chitodextrins.</text>
        <dbReference type="EC" id="3.2.1.14"/>
    </reaction>
</comment>
<keyword evidence="3" id="KW-0378">Hydrolase</keyword>
<dbReference type="GO" id="GO:0008843">
    <property type="term" value="F:endochitinase activity"/>
    <property type="evidence" value="ECO:0007669"/>
    <property type="project" value="UniProtKB-EC"/>
</dbReference>
<dbReference type="AlphaFoldDB" id="A0A822ZIQ5"/>
<keyword evidence="6" id="KW-0624">Polysaccharide degradation</keyword>
<protein>
    <recommendedName>
        <fullName evidence="2">chitinase</fullName>
        <ecNumber evidence="2">3.2.1.14</ecNumber>
    </recommendedName>
</protein>
<evidence type="ECO:0000313" key="9">
    <source>
        <dbReference type="Proteomes" id="UP000607653"/>
    </source>
</evidence>
<dbReference type="PANTHER" id="PTHR45708">
    <property type="entry name" value="ENDOCHITINASE"/>
    <property type="match status" value="1"/>
</dbReference>
<dbReference type="PANTHER" id="PTHR45708:SF21">
    <property type="entry name" value="ACIDIC ENDOCHITINASE"/>
    <property type="match status" value="1"/>
</dbReference>
<organism evidence="8 9">
    <name type="scientific">Nelumbo nucifera</name>
    <name type="common">Sacred lotus</name>
    <dbReference type="NCBI Taxonomy" id="4432"/>
    <lineage>
        <taxon>Eukaryota</taxon>
        <taxon>Viridiplantae</taxon>
        <taxon>Streptophyta</taxon>
        <taxon>Embryophyta</taxon>
        <taxon>Tracheophyta</taxon>
        <taxon>Spermatophyta</taxon>
        <taxon>Magnoliopsida</taxon>
        <taxon>Proteales</taxon>
        <taxon>Nelumbonaceae</taxon>
        <taxon>Nelumbo</taxon>
    </lineage>
</organism>
<comment type="caution">
    <text evidence="8">The sequence shown here is derived from an EMBL/GenBank/DDBJ whole genome shotgun (WGS) entry which is preliminary data.</text>
</comment>
<feature type="domain" description="GH18" evidence="7">
    <location>
        <begin position="1"/>
        <end position="110"/>
    </location>
</feature>
<accession>A0A822ZIQ5</accession>
<evidence type="ECO:0000313" key="8">
    <source>
        <dbReference type="EMBL" id="DAD43249.1"/>
    </source>
</evidence>
<evidence type="ECO:0000256" key="2">
    <source>
        <dbReference type="ARBA" id="ARBA00012729"/>
    </source>
</evidence>
<evidence type="ECO:0000256" key="6">
    <source>
        <dbReference type="ARBA" id="ARBA00023326"/>
    </source>
</evidence>